<organism evidence="3 4">
    <name type="scientific">Fusarium tjaetaba</name>
    <dbReference type="NCBI Taxonomy" id="1567544"/>
    <lineage>
        <taxon>Eukaryota</taxon>
        <taxon>Fungi</taxon>
        <taxon>Dikarya</taxon>
        <taxon>Ascomycota</taxon>
        <taxon>Pezizomycotina</taxon>
        <taxon>Sordariomycetes</taxon>
        <taxon>Hypocreomycetidae</taxon>
        <taxon>Hypocreales</taxon>
        <taxon>Nectriaceae</taxon>
        <taxon>Fusarium</taxon>
        <taxon>Fusarium fujikuroi species complex</taxon>
    </lineage>
</organism>
<dbReference type="RefSeq" id="XP_037199369.1">
    <property type="nucleotide sequence ID" value="XM_037346763.1"/>
</dbReference>
<evidence type="ECO:0000259" key="2">
    <source>
        <dbReference type="Pfam" id="PF02129"/>
    </source>
</evidence>
<dbReference type="InterPro" id="IPR000383">
    <property type="entry name" value="Xaa-Pro-like_dom"/>
</dbReference>
<dbReference type="PANTHER" id="PTHR22946:SF9">
    <property type="entry name" value="POLYKETIDE TRANSFERASE AF380"/>
    <property type="match status" value="1"/>
</dbReference>
<feature type="domain" description="Xaa-Pro dipeptidyl-peptidase-like" evidence="2">
    <location>
        <begin position="18"/>
        <end position="142"/>
    </location>
</feature>
<evidence type="ECO:0000256" key="1">
    <source>
        <dbReference type="ARBA" id="ARBA00022801"/>
    </source>
</evidence>
<dbReference type="PANTHER" id="PTHR22946">
    <property type="entry name" value="DIENELACTONE HYDROLASE DOMAIN-CONTAINING PROTEIN-RELATED"/>
    <property type="match status" value="1"/>
</dbReference>
<dbReference type="Pfam" id="PF02129">
    <property type="entry name" value="Peptidase_S15"/>
    <property type="match status" value="1"/>
</dbReference>
<gene>
    <name evidence="3" type="ORF">FTJAE_13602</name>
</gene>
<dbReference type="SUPFAM" id="SSF53474">
    <property type="entry name" value="alpha/beta-Hydrolases"/>
    <property type="match status" value="1"/>
</dbReference>
<evidence type="ECO:0000313" key="4">
    <source>
        <dbReference type="Proteomes" id="UP000530670"/>
    </source>
</evidence>
<comment type="caution">
    <text evidence="3">The sequence shown here is derived from an EMBL/GenBank/DDBJ whole genome shotgun (WGS) entry which is preliminary data.</text>
</comment>
<keyword evidence="4" id="KW-1185">Reference proteome</keyword>
<accession>A0A8H5QHT3</accession>
<sequence length="308" mass="33734">MGANLYHQTVYVPTPHGRLEAWVYMPSGNGPYPVIVLGCGVGAVKAAGLPPFATAFCKAGYAAVAFDYMTFGGSDGQPRHLVNVSAEYRDFKNMIAWVKKHDRFDSARIVAWGTSFGGMHVTRLLSEDHTIAAGIAQCPCVDALLAARLRPFQTTIQLLLLGLWDWMKSFFFNEPIYIQAAATPGHTGLALMNAVDVVEGWQLLHRDLEGKEVDPHSNRIVARSVLWFPFHRPAVKASSIIAPYLIVVPSFDSVAPKPAAEKVAETAANGELYTVPGGHFDLYHGGVGYNSNLQAQLDFLKRYIPVNY</sequence>
<dbReference type="GeneID" id="59299033"/>
<protein>
    <submittedName>
        <fullName evidence="3">Alpha beta fold family hydrolase</fullName>
    </submittedName>
</protein>
<dbReference type="EMBL" id="JAAQRI010000445">
    <property type="protein sequence ID" value="KAF5614767.1"/>
    <property type="molecule type" value="Genomic_DNA"/>
</dbReference>
<reference evidence="3 4" key="1">
    <citation type="submission" date="2020-05" db="EMBL/GenBank/DDBJ databases">
        <title>Identification and distribution of gene clusters putatively required for synthesis of sphingolipid metabolism inhibitors in phylogenetically diverse species of the filamentous fungus Fusarium.</title>
        <authorList>
            <person name="Kim H.-S."/>
            <person name="Busman M."/>
            <person name="Brown D.W."/>
            <person name="Divon H."/>
            <person name="Uhlig S."/>
            <person name="Proctor R.H."/>
        </authorList>
    </citation>
    <scope>NUCLEOTIDE SEQUENCE [LARGE SCALE GENOMIC DNA]</scope>
    <source>
        <strain evidence="3 4">NRRL 66243</strain>
    </source>
</reference>
<dbReference type="InterPro" id="IPR050261">
    <property type="entry name" value="FrsA_esterase"/>
</dbReference>
<evidence type="ECO:0000313" key="3">
    <source>
        <dbReference type="EMBL" id="KAF5614767.1"/>
    </source>
</evidence>
<dbReference type="AlphaFoldDB" id="A0A8H5QHT3"/>
<dbReference type="InterPro" id="IPR029058">
    <property type="entry name" value="AB_hydrolase_fold"/>
</dbReference>
<dbReference type="Gene3D" id="3.40.50.1820">
    <property type="entry name" value="alpha/beta hydrolase"/>
    <property type="match status" value="1"/>
</dbReference>
<keyword evidence="1 3" id="KW-0378">Hydrolase</keyword>
<name>A0A8H5QHT3_9HYPO</name>
<dbReference type="Proteomes" id="UP000530670">
    <property type="component" value="Unassembled WGS sequence"/>
</dbReference>
<proteinExistence type="predicted"/>
<dbReference type="GO" id="GO:0016788">
    <property type="term" value="F:hydrolase activity, acting on ester bonds"/>
    <property type="evidence" value="ECO:0007669"/>
    <property type="project" value="UniProtKB-ARBA"/>
</dbReference>
<dbReference type="OrthoDB" id="2498029at2759"/>